<dbReference type="EMBL" id="DS178274">
    <property type="protein sequence ID" value="EFP79933.1"/>
    <property type="molecule type" value="Genomic_DNA"/>
</dbReference>
<feature type="compositionally biased region" description="Basic and acidic residues" evidence="1">
    <location>
        <begin position="119"/>
        <end position="133"/>
    </location>
</feature>
<dbReference type="OrthoDB" id="10485071at2759"/>
<reference evidence="3" key="2">
    <citation type="journal article" date="2011" name="Proc. Natl. Acad. Sci. U.S.A.">
        <title>Obligate biotrophy features unraveled by the genomic analysis of rust fungi.</title>
        <authorList>
            <person name="Duplessis S."/>
            <person name="Cuomo C.A."/>
            <person name="Lin Y.-C."/>
            <person name="Aerts A."/>
            <person name="Tisserant E."/>
            <person name="Veneault-Fourrey C."/>
            <person name="Joly D.L."/>
            <person name="Hacquard S."/>
            <person name="Amselem J."/>
            <person name="Cantarel B.L."/>
            <person name="Chiu R."/>
            <person name="Coutinho P.M."/>
            <person name="Feau N."/>
            <person name="Field M."/>
            <person name="Frey P."/>
            <person name="Gelhaye E."/>
            <person name="Goldberg J."/>
            <person name="Grabherr M.G."/>
            <person name="Kodira C.D."/>
            <person name="Kohler A."/>
            <person name="Kuees U."/>
            <person name="Lindquist E.A."/>
            <person name="Lucas S.M."/>
            <person name="Mago R."/>
            <person name="Mauceli E."/>
            <person name="Morin E."/>
            <person name="Murat C."/>
            <person name="Pangilinan J.L."/>
            <person name="Park R."/>
            <person name="Pearson M."/>
            <person name="Quesneville H."/>
            <person name="Rouhier N."/>
            <person name="Sakthikumar S."/>
            <person name="Salamov A.A."/>
            <person name="Schmutz J."/>
            <person name="Selles B."/>
            <person name="Shapiro H."/>
            <person name="Tanguay P."/>
            <person name="Tuskan G.A."/>
            <person name="Henrissat B."/>
            <person name="Van de Peer Y."/>
            <person name="Rouze P."/>
            <person name="Ellis J.G."/>
            <person name="Dodds P.N."/>
            <person name="Schein J.E."/>
            <person name="Zhong S."/>
            <person name="Hamelin R.C."/>
            <person name="Grigoriev I.V."/>
            <person name="Szabo L.J."/>
            <person name="Martin F."/>
        </authorList>
    </citation>
    <scope>NUCLEOTIDE SEQUENCE [LARGE SCALE GENOMIC DNA]</scope>
    <source>
        <strain evidence="3">CRL 75-36-700-3 / race SCCL</strain>
    </source>
</reference>
<evidence type="ECO:0000313" key="2">
    <source>
        <dbReference type="EMBL" id="EFP79933.1"/>
    </source>
</evidence>
<sequence length="133" mass="14375">MAWRTEFEENAATASGKTGSMTRTNAEALHGLQGTRTQMSTPLSNNEGHNILSIPENGNHMSTNKVTAQPSEMNTDGKPGPNIEGSKKSKSTTKADPWVNPGQSDKSGGRPTSPNYTDGKPKTNQEPRFKKFK</sequence>
<dbReference type="RefSeq" id="XP_003324352.1">
    <property type="nucleotide sequence ID" value="XM_003324304.1"/>
</dbReference>
<feature type="compositionally biased region" description="Polar residues" evidence="1">
    <location>
        <begin position="59"/>
        <end position="74"/>
    </location>
</feature>
<feature type="compositionally biased region" description="Polar residues" evidence="1">
    <location>
        <begin position="34"/>
        <end position="48"/>
    </location>
</feature>
<dbReference type="AlphaFoldDB" id="E3K6T3"/>
<dbReference type="VEuPathDB" id="FungiDB:PGTG_05158"/>
<organism evidence="2 3">
    <name type="scientific">Puccinia graminis f. sp. tritici (strain CRL 75-36-700-3 / race SCCL)</name>
    <name type="common">Black stem rust fungus</name>
    <dbReference type="NCBI Taxonomy" id="418459"/>
    <lineage>
        <taxon>Eukaryota</taxon>
        <taxon>Fungi</taxon>
        <taxon>Dikarya</taxon>
        <taxon>Basidiomycota</taxon>
        <taxon>Pucciniomycotina</taxon>
        <taxon>Pucciniomycetes</taxon>
        <taxon>Pucciniales</taxon>
        <taxon>Pucciniaceae</taxon>
        <taxon>Puccinia</taxon>
    </lineage>
</organism>
<feature type="compositionally biased region" description="Polar residues" evidence="1">
    <location>
        <begin position="101"/>
        <end position="118"/>
    </location>
</feature>
<feature type="compositionally biased region" description="Polar residues" evidence="1">
    <location>
        <begin position="12"/>
        <end position="25"/>
    </location>
</feature>
<evidence type="ECO:0000313" key="3">
    <source>
        <dbReference type="Proteomes" id="UP000008783"/>
    </source>
</evidence>
<dbReference type="Proteomes" id="UP000008783">
    <property type="component" value="Unassembled WGS sequence"/>
</dbReference>
<feature type="region of interest" description="Disordered" evidence="1">
    <location>
        <begin position="1"/>
        <end position="133"/>
    </location>
</feature>
<reference key="1">
    <citation type="submission" date="2007-01" db="EMBL/GenBank/DDBJ databases">
        <title>The Genome Sequence of Puccinia graminis f. sp. tritici Strain CRL 75-36-700-3.</title>
        <authorList>
            <consortium name="The Broad Institute Genome Sequencing Platform"/>
            <person name="Birren B."/>
            <person name="Lander E."/>
            <person name="Galagan J."/>
            <person name="Nusbaum C."/>
            <person name="Devon K."/>
            <person name="Cuomo C."/>
            <person name="Jaffe D."/>
            <person name="Butler J."/>
            <person name="Alvarez P."/>
            <person name="Gnerre S."/>
            <person name="Grabherr M."/>
            <person name="Mauceli E."/>
            <person name="Brockman W."/>
            <person name="Young S."/>
            <person name="LaButti K."/>
            <person name="Sykes S."/>
            <person name="DeCaprio D."/>
            <person name="Crawford M."/>
            <person name="Koehrsen M."/>
            <person name="Engels R."/>
            <person name="Montgomery P."/>
            <person name="Pearson M."/>
            <person name="Howarth C."/>
            <person name="Larson L."/>
            <person name="White J."/>
            <person name="Zeng Q."/>
            <person name="Kodira C."/>
            <person name="Yandava C."/>
            <person name="Alvarado L."/>
            <person name="O'Leary S."/>
            <person name="Szabo L."/>
            <person name="Dean R."/>
            <person name="Schein J."/>
        </authorList>
    </citation>
    <scope>NUCLEOTIDE SEQUENCE</scope>
    <source>
        <strain>CRL 75-36-700-3</strain>
    </source>
</reference>
<accession>E3K6T3</accession>
<proteinExistence type="predicted"/>
<dbReference type="InParanoid" id="E3K6T3"/>
<name>E3K6T3_PUCGT</name>
<gene>
    <name evidence="2" type="ORF">PGTG_05158</name>
</gene>
<protein>
    <submittedName>
        <fullName evidence="2">Uncharacterized protein</fullName>
    </submittedName>
</protein>
<dbReference type="HOGENOM" id="CLU_1907704_0_0_1"/>
<keyword evidence="3" id="KW-1185">Reference proteome</keyword>
<dbReference type="KEGG" id="pgr:PGTG_05158"/>
<dbReference type="GeneID" id="10533624"/>
<evidence type="ECO:0000256" key="1">
    <source>
        <dbReference type="SAM" id="MobiDB-lite"/>
    </source>
</evidence>